<dbReference type="Proteomes" id="UP000830434">
    <property type="component" value="Chromosome"/>
</dbReference>
<dbReference type="AlphaFoldDB" id="A0A8U0INL0"/>
<gene>
    <name evidence="1" type="ORF">M0R88_06535</name>
</gene>
<dbReference type="GeneID" id="72189496"/>
<dbReference type="PROSITE" id="PS51318">
    <property type="entry name" value="TAT"/>
    <property type="match status" value="1"/>
</dbReference>
<sequence length="294" mass="31225">MTPELSSGRASRRRVLSSLAAVGVSPLLGSVTSTAADAESTDSGLTDALSLGTFESGLDGWEADGEVRLSRTARTDRPVAVTEGEYGLDASADGESVPAISRPVGAFDLAASPHFVADVAPGRVEETDARVAFRFRLYRPADSLDGDLEPVAESDPVAVRQATSGRVFWDAGDVDWSLLDAVSRLELEWYPADRDPDSGDDLAYRGGVVLDAIRATDSVDAVGSARLAATFRDLQFDHGVYERTEVTAASETGEEGEFVFADGATVHYRFEKLGDDRFRLALAGTEVKLGGGWS</sequence>
<dbReference type="KEGG" id="haxz:M0R88_06535"/>
<organism evidence="1 2">
    <name type="scientific">Halorussus gelatinilyticus</name>
    <dbReference type="NCBI Taxonomy" id="2937524"/>
    <lineage>
        <taxon>Archaea</taxon>
        <taxon>Methanobacteriati</taxon>
        <taxon>Methanobacteriota</taxon>
        <taxon>Stenosarchaea group</taxon>
        <taxon>Halobacteria</taxon>
        <taxon>Halobacteriales</taxon>
        <taxon>Haladaptataceae</taxon>
        <taxon>Halorussus</taxon>
    </lineage>
</organism>
<evidence type="ECO:0000313" key="1">
    <source>
        <dbReference type="EMBL" id="UPW01754.1"/>
    </source>
</evidence>
<dbReference type="RefSeq" id="WP_248656144.1">
    <property type="nucleotide sequence ID" value="NZ_CP096658.1"/>
</dbReference>
<accession>A0A8U0INL0</accession>
<protein>
    <submittedName>
        <fullName evidence="1">Uncharacterized protein</fullName>
    </submittedName>
</protein>
<evidence type="ECO:0000313" key="2">
    <source>
        <dbReference type="Proteomes" id="UP000830434"/>
    </source>
</evidence>
<reference evidence="1" key="1">
    <citation type="submission" date="2022-04" db="EMBL/GenBank/DDBJ databases">
        <title>Diverse halophilic archaea isolated from saline environments.</title>
        <authorList>
            <person name="Cui H.-L."/>
        </authorList>
    </citation>
    <scope>NUCLEOTIDE SEQUENCE</scope>
    <source>
        <strain evidence="1">XZYJT40</strain>
    </source>
</reference>
<proteinExistence type="predicted"/>
<dbReference type="InterPro" id="IPR006311">
    <property type="entry name" value="TAT_signal"/>
</dbReference>
<dbReference type="EMBL" id="CP096658">
    <property type="protein sequence ID" value="UPW01754.1"/>
    <property type="molecule type" value="Genomic_DNA"/>
</dbReference>
<name>A0A8U0INL0_9EURY</name>
<keyword evidence="2" id="KW-1185">Reference proteome</keyword>